<evidence type="ECO:0000313" key="3">
    <source>
        <dbReference type="Proteomes" id="UP001189429"/>
    </source>
</evidence>
<reference evidence="2" key="1">
    <citation type="submission" date="2023-10" db="EMBL/GenBank/DDBJ databases">
        <authorList>
            <person name="Chen Y."/>
            <person name="Shah S."/>
            <person name="Dougan E. K."/>
            <person name="Thang M."/>
            <person name="Chan C."/>
        </authorList>
    </citation>
    <scope>NUCLEOTIDE SEQUENCE [LARGE SCALE GENOMIC DNA]</scope>
</reference>
<feature type="compositionally biased region" description="Basic residues" evidence="1">
    <location>
        <begin position="42"/>
        <end position="55"/>
    </location>
</feature>
<feature type="region of interest" description="Disordered" evidence="1">
    <location>
        <begin position="41"/>
        <end position="60"/>
    </location>
</feature>
<gene>
    <name evidence="2" type="ORF">PCOR1329_LOCUS10131</name>
</gene>
<name>A0ABN9QDC2_9DINO</name>
<accession>A0ABN9QDC2</accession>
<organism evidence="2 3">
    <name type="scientific">Prorocentrum cordatum</name>
    <dbReference type="NCBI Taxonomy" id="2364126"/>
    <lineage>
        <taxon>Eukaryota</taxon>
        <taxon>Sar</taxon>
        <taxon>Alveolata</taxon>
        <taxon>Dinophyceae</taxon>
        <taxon>Prorocentrales</taxon>
        <taxon>Prorocentraceae</taxon>
        <taxon>Prorocentrum</taxon>
    </lineage>
</organism>
<proteinExistence type="predicted"/>
<evidence type="ECO:0000313" key="2">
    <source>
        <dbReference type="EMBL" id="CAK0802724.1"/>
    </source>
</evidence>
<keyword evidence="3" id="KW-1185">Reference proteome</keyword>
<feature type="non-terminal residue" evidence="2">
    <location>
        <position position="1"/>
    </location>
</feature>
<dbReference type="EMBL" id="CAUYUJ010002862">
    <property type="protein sequence ID" value="CAK0802724.1"/>
    <property type="molecule type" value="Genomic_DNA"/>
</dbReference>
<dbReference type="Proteomes" id="UP001189429">
    <property type="component" value="Unassembled WGS sequence"/>
</dbReference>
<evidence type="ECO:0000256" key="1">
    <source>
        <dbReference type="SAM" id="MobiDB-lite"/>
    </source>
</evidence>
<protein>
    <submittedName>
        <fullName evidence="2">Uncharacterized protein</fullName>
    </submittedName>
</protein>
<sequence length="240" mass="25384">GWPPRAVFASPAIAVPRRPHARPPARVRAAAGALAAVAAARAGRRRRLPNKRQPHTCHGNAGGAHLPLTGAHFFDLSGMPVRPRNQWTSVVLRGGDPRRLVDWCSELPPLARRLSFAHRPRLPLPLTFPQVFAPSVSAHGALQAATPGGGQHVPRPPGAEVESCLTATHVHSVTGAGPCAPLKRMASATRAALRSGWGAAARAHFDVELDEFRDVLEAVTEHLESGAASCSDSGCDMDED</sequence>
<comment type="caution">
    <text evidence="2">The sequence shown here is derived from an EMBL/GenBank/DDBJ whole genome shotgun (WGS) entry which is preliminary data.</text>
</comment>